<comment type="caution">
    <text evidence="1">The sequence shown here is derived from an EMBL/GenBank/DDBJ whole genome shotgun (WGS) entry which is preliminary data.</text>
</comment>
<gene>
    <name evidence="1" type="ORF">GCM10022254_60130</name>
</gene>
<accession>A0ABP8CI27</accession>
<dbReference type="EMBL" id="BAABAS010000020">
    <property type="protein sequence ID" value="GAA4239555.1"/>
    <property type="molecule type" value="Genomic_DNA"/>
</dbReference>
<evidence type="ECO:0000313" key="2">
    <source>
        <dbReference type="Proteomes" id="UP001501710"/>
    </source>
</evidence>
<organism evidence="1 2">
    <name type="scientific">Actinomadura meridiana</name>
    <dbReference type="NCBI Taxonomy" id="559626"/>
    <lineage>
        <taxon>Bacteria</taxon>
        <taxon>Bacillati</taxon>
        <taxon>Actinomycetota</taxon>
        <taxon>Actinomycetes</taxon>
        <taxon>Streptosporangiales</taxon>
        <taxon>Thermomonosporaceae</taxon>
        <taxon>Actinomadura</taxon>
    </lineage>
</organism>
<dbReference type="Proteomes" id="UP001501710">
    <property type="component" value="Unassembled WGS sequence"/>
</dbReference>
<keyword evidence="2" id="KW-1185">Reference proteome</keyword>
<proteinExistence type="predicted"/>
<evidence type="ECO:0000313" key="1">
    <source>
        <dbReference type="EMBL" id="GAA4239555.1"/>
    </source>
</evidence>
<name>A0ABP8CI27_9ACTN</name>
<reference evidence="2" key="1">
    <citation type="journal article" date="2019" name="Int. J. Syst. Evol. Microbiol.">
        <title>The Global Catalogue of Microorganisms (GCM) 10K type strain sequencing project: providing services to taxonomists for standard genome sequencing and annotation.</title>
        <authorList>
            <consortium name="The Broad Institute Genomics Platform"/>
            <consortium name="The Broad Institute Genome Sequencing Center for Infectious Disease"/>
            <person name="Wu L."/>
            <person name="Ma J."/>
        </authorList>
    </citation>
    <scope>NUCLEOTIDE SEQUENCE [LARGE SCALE GENOMIC DNA]</scope>
    <source>
        <strain evidence="2">JCM 17440</strain>
    </source>
</reference>
<sequence>MSGTVVLGAQLIAPITDGGAVATAKFFDTGCGFNGGEAEVPNRESDIFSVTPTASEHLHREKMSGRCD</sequence>
<protein>
    <submittedName>
        <fullName evidence="1">Uncharacterized protein</fullName>
    </submittedName>
</protein>